<dbReference type="InterPro" id="IPR058821">
    <property type="entry name" value="Double_WHD-containing_halo"/>
</dbReference>
<gene>
    <name evidence="1" type="ORF">OB919_20885</name>
</gene>
<dbReference type="EMBL" id="JAOPJZ010000041">
    <property type="protein sequence ID" value="MCU4754397.1"/>
    <property type="molecule type" value="Genomic_DNA"/>
</dbReference>
<name>A0AAP2ZBV5_9EURY</name>
<keyword evidence="2" id="KW-1185">Reference proteome</keyword>
<evidence type="ECO:0000313" key="2">
    <source>
        <dbReference type="Proteomes" id="UP001321047"/>
    </source>
</evidence>
<protein>
    <submittedName>
        <fullName evidence="1">Uncharacterized protein</fullName>
    </submittedName>
</protein>
<sequence length="168" mass="19147">MQFKLVPKAPESVAYLETVQAAVPLVPGTEDDCCARIMRQTDISPRDEARTWLTFLRALELATEGPSGFHRVRGRPAPTDPAEFSRLRESFSTRVYGVDRILTILEAADEPLSADAVFDRFRESIPQYEQHKHRNRLREIWGERVARILEWAVLFDLAKKGSDGYTVS</sequence>
<organism evidence="1 2">
    <name type="scientific">Natronosalvus hydrolyticus</name>
    <dbReference type="NCBI Taxonomy" id="2979988"/>
    <lineage>
        <taxon>Archaea</taxon>
        <taxon>Methanobacteriati</taxon>
        <taxon>Methanobacteriota</taxon>
        <taxon>Stenosarchaea group</taxon>
        <taxon>Halobacteria</taxon>
        <taxon>Halobacteriales</taxon>
        <taxon>Natrialbaceae</taxon>
        <taxon>Natronosalvus</taxon>
    </lineage>
</organism>
<evidence type="ECO:0000313" key="1">
    <source>
        <dbReference type="EMBL" id="MCU4754397.1"/>
    </source>
</evidence>
<comment type="caution">
    <text evidence="1">The sequence shown here is derived from an EMBL/GenBank/DDBJ whole genome shotgun (WGS) entry which is preliminary data.</text>
</comment>
<dbReference type="AlphaFoldDB" id="A0AAP2ZBV5"/>
<dbReference type="RefSeq" id="WP_342810699.1">
    <property type="nucleotide sequence ID" value="NZ_JAOPJZ010000041.1"/>
</dbReference>
<proteinExistence type="predicted"/>
<accession>A0AAP2ZBV5</accession>
<dbReference type="Pfam" id="PF25947">
    <property type="entry name" value="WHD_halo_double"/>
    <property type="match status" value="1"/>
</dbReference>
<dbReference type="Proteomes" id="UP001321047">
    <property type="component" value="Unassembled WGS sequence"/>
</dbReference>
<reference evidence="1 2" key="1">
    <citation type="submission" date="2022-09" db="EMBL/GenBank/DDBJ databases">
        <title>Enrichment on poylsaccharides allowed isolation of novel metabolic and taxonomic groups of Haloarchaea.</title>
        <authorList>
            <person name="Sorokin D.Y."/>
            <person name="Elcheninov A.G."/>
            <person name="Khizhniak T.V."/>
            <person name="Kolganova T.V."/>
            <person name="Kublanov I.V."/>
        </authorList>
    </citation>
    <scope>NUCLEOTIDE SEQUENCE [LARGE SCALE GENOMIC DNA]</scope>
    <source>
        <strain evidence="1 2">AArc-curdl1</strain>
    </source>
</reference>